<dbReference type="CDD" id="cd00067">
    <property type="entry name" value="GAL4"/>
    <property type="match status" value="2"/>
</dbReference>
<organism evidence="4 5">
    <name type="scientific">Periconia digitata</name>
    <dbReference type="NCBI Taxonomy" id="1303443"/>
    <lineage>
        <taxon>Eukaryota</taxon>
        <taxon>Fungi</taxon>
        <taxon>Dikarya</taxon>
        <taxon>Ascomycota</taxon>
        <taxon>Pezizomycotina</taxon>
        <taxon>Dothideomycetes</taxon>
        <taxon>Pleosporomycetidae</taxon>
        <taxon>Pleosporales</taxon>
        <taxon>Massarineae</taxon>
        <taxon>Periconiaceae</taxon>
        <taxon>Periconia</taxon>
    </lineage>
</organism>
<dbReference type="OrthoDB" id="3251668at2759"/>
<dbReference type="InterPro" id="IPR001138">
    <property type="entry name" value="Zn2Cys6_DnaBD"/>
</dbReference>
<accession>A0A9W4XMG0</accession>
<dbReference type="GO" id="GO:0000976">
    <property type="term" value="F:transcription cis-regulatory region binding"/>
    <property type="evidence" value="ECO:0007669"/>
    <property type="project" value="TreeGrafter"/>
</dbReference>
<dbReference type="PROSITE" id="PS50048">
    <property type="entry name" value="ZN2_CY6_FUNGAL_2"/>
    <property type="match status" value="2"/>
</dbReference>
<feature type="domain" description="Zn(2)-C6 fungal-type" evidence="3">
    <location>
        <begin position="369"/>
        <end position="399"/>
    </location>
</feature>
<dbReference type="GO" id="GO:0005634">
    <property type="term" value="C:nucleus"/>
    <property type="evidence" value="ECO:0007669"/>
    <property type="project" value="TreeGrafter"/>
</dbReference>
<feature type="region of interest" description="Disordered" evidence="2">
    <location>
        <begin position="154"/>
        <end position="176"/>
    </location>
</feature>
<evidence type="ECO:0000313" key="4">
    <source>
        <dbReference type="EMBL" id="CAI6337354.1"/>
    </source>
</evidence>
<feature type="compositionally biased region" description="Polar residues" evidence="2">
    <location>
        <begin position="217"/>
        <end position="237"/>
    </location>
</feature>
<evidence type="ECO:0000256" key="2">
    <source>
        <dbReference type="SAM" id="MobiDB-lite"/>
    </source>
</evidence>
<gene>
    <name evidence="4" type="ORF">PDIGIT_LOCUS10466</name>
</gene>
<evidence type="ECO:0000256" key="1">
    <source>
        <dbReference type="ARBA" id="ARBA00023242"/>
    </source>
</evidence>
<dbReference type="GO" id="GO:0045944">
    <property type="term" value="P:positive regulation of transcription by RNA polymerase II"/>
    <property type="evidence" value="ECO:0007669"/>
    <property type="project" value="TreeGrafter"/>
</dbReference>
<name>A0A9W4XMG0_9PLEO</name>
<feature type="compositionally biased region" description="Basic and acidic residues" evidence="2">
    <location>
        <begin position="160"/>
        <end position="169"/>
    </location>
</feature>
<keyword evidence="5" id="KW-1185">Reference proteome</keyword>
<dbReference type="Pfam" id="PF00172">
    <property type="entry name" value="Zn_clus"/>
    <property type="match status" value="1"/>
</dbReference>
<feature type="domain" description="Zn(2)-C6 fungal-type" evidence="3">
    <location>
        <begin position="327"/>
        <end position="357"/>
    </location>
</feature>
<evidence type="ECO:0000259" key="3">
    <source>
        <dbReference type="PROSITE" id="PS50048"/>
    </source>
</evidence>
<dbReference type="Proteomes" id="UP001152607">
    <property type="component" value="Unassembled WGS sequence"/>
</dbReference>
<dbReference type="SMART" id="SM00066">
    <property type="entry name" value="GAL4"/>
    <property type="match status" value="1"/>
</dbReference>
<dbReference type="AlphaFoldDB" id="A0A9W4XMG0"/>
<dbReference type="PANTHER" id="PTHR37534">
    <property type="entry name" value="TRANSCRIPTIONAL ACTIVATOR PROTEIN UGA3"/>
    <property type="match status" value="1"/>
</dbReference>
<proteinExistence type="predicted"/>
<comment type="caution">
    <text evidence="4">The sequence shown here is derived from an EMBL/GenBank/DDBJ whole genome shotgun (WGS) entry which is preliminary data.</text>
</comment>
<sequence>MDDVDDDLDLKYHRGLNPEVYYRCPSTESLDGALRNELAKNAASFIPTDIVTEFVFGLSSTITISVAQQPNLDLLFEPADYPQSITVEHALCRSVDNKDRLKLQRAIARCFIEAIEAIDGFKYAERSASNREGNAGCRFRFICSCSLQNEKRLNRRKKKGGDNEEEHTGDSSQSHTNFDCGGAININFSSKREAVNIVYKHNPIHGTVEAHQESPVLDTSNGNTLQDATNGDSSNKTKPLKRSRSRKGKEKADADVELDGLTIDSSTPEAAPTKKRRKKATGSSAARQTSAVKQTKKGNQSSSPSKTRKGRQVREPTPPPTQIVKGKCLRCKERGIKCNEAKPTCNQCRRGLWTCQYETTGPKKRSKNGCINCKARRRKCTEEHPFCAYCLKMDDDCVYQNDA</sequence>
<dbReference type="PANTHER" id="PTHR37534:SF2">
    <property type="entry name" value="N-ACETYLTRANSFERASE DOMAIN-CONTAINING PROTEIN"/>
    <property type="match status" value="1"/>
</dbReference>
<evidence type="ECO:0000313" key="5">
    <source>
        <dbReference type="Proteomes" id="UP001152607"/>
    </source>
</evidence>
<dbReference type="SUPFAM" id="SSF57701">
    <property type="entry name" value="Zn2/Cys6 DNA-binding domain"/>
    <property type="match status" value="2"/>
</dbReference>
<feature type="region of interest" description="Disordered" evidence="2">
    <location>
        <begin position="213"/>
        <end position="321"/>
    </location>
</feature>
<dbReference type="GO" id="GO:0000981">
    <property type="term" value="F:DNA-binding transcription factor activity, RNA polymerase II-specific"/>
    <property type="evidence" value="ECO:0007669"/>
    <property type="project" value="InterPro"/>
</dbReference>
<protein>
    <recommendedName>
        <fullName evidence="3">Zn(2)-C6 fungal-type domain-containing protein</fullName>
    </recommendedName>
</protein>
<reference evidence="4" key="1">
    <citation type="submission" date="2023-01" db="EMBL/GenBank/DDBJ databases">
        <authorList>
            <person name="Van Ghelder C."/>
            <person name="Rancurel C."/>
        </authorList>
    </citation>
    <scope>NUCLEOTIDE SEQUENCE</scope>
    <source>
        <strain evidence="4">CNCM I-4278</strain>
    </source>
</reference>
<dbReference type="EMBL" id="CAOQHR010000007">
    <property type="protein sequence ID" value="CAI6337354.1"/>
    <property type="molecule type" value="Genomic_DNA"/>
</dbReference>
<dbReference type="InterPro" id="IPR036864">
    <property type="entry name" value="Zn2-C6_fun-type_DNA-bd_sf"/>
</dbReference>
<feature type="compositionally biased region" description="Basic residues" evidence="2">
    <location>
        <begin position="238"/>
        <end position="249"/>
    </location>
</feature>
<dbReference type="Gene3D" id="4.10.240.10">
    <property type="entry name" value="Zn(2)-C6 fungal-type DNA-binding domain"/>
    <property type="match status" value="2"/>
</dbReference>
<dbReference type="GO" id="GO:0008270">
    <property type="term" value="F:zinc ion binding"/>
    <property type="evidence" value="ECO:0007669"/>
    <property type="project" value="InterPro"/>
</dbReference>
<keyword evidence="1" id="KW-0539">Nucleus</keyword>
<feature type="compositionally biased region" description="Polar residues" evidence="2">
    <location>
        <begin position="281"/>
        <end position="305"/>
    </location>
</feature>
<dbReference type="PROSITE" id="PS00463">
    <property type="entry name" value="ZN2_CY6_FUNGAL_1"/>
    <property type="match status" value="1"/>
</dbReference>